<dbReference type="EMBL" id="CP099429">
    <property type="protein sequence ID" value="USW59060.1"/>
    <property type="molecule type" value="Genomic_DNA"/>
</dbReference>
<protein>
    <submittedName>
        <fullName evidence="2">Uncharacterized protein</fullName>
    </submittedName>
</protein>
<accession>A0A9Q9B1R5</accession>
<feature type="region of interest" description="Disordered" evidence="1">
    <location>
        <begin position="1"/>
        <end position="149"/>
    </location>
</feature>
<evidence type="ECO:0000313" key="3">
    <source>
        <dbReference type="Proteomes" id="UP001056384"/>
    </source>
</evidence>
<name>A0A9Q9B1R5_9PEZI</name>
<feature type="compositionally biased region" description="Low complexity" evidence="1">
    <location>
        <begin position="120"/>
        <end position="134"/>
    </location>
</feature>
<evidence type="ECO:0000256" key="1">
    <source>
        <dbReference type="SAM" id="MobiDB-lite"/>
    </source>
</evidence>
<dbReference type="Proteomes" id="UP001056384">
    <property type="component" value="Chromosome 12"/>
</dbReference>
<feature type="compositionally biased region" description="Acidic residues" evidence="1">
    <location>
        <begin position="32"/>
        <end position="46"/>
    </location>
</feature>
<dbReference type="AlphaFoldDB" id="A0A9Q9B1R5"/>
<reference evidence="2" key="1">
    <citation type="submission" date="2022-06" db="EMBL/GenBank/DDBJ databases">
        <title>Complete genome sequences of two strains of the flax pathogen Septoria linicola.</title>
        <authorList>
            <person name="Lapalu N."/>
            <person name="Simon A."/>
            <person name="Demenou B."/>
            <person name="Paumier D."/>
            <person name="Guillot M.-P."/>
            <person name="Gout L."/>
            <person name="Valade R."/>
        </authorList>
    </citation>
    <scope>NUCLEOTIDE SEQUENCE</scope>
    <source>
        <strain evidence="2">SE15195</strain>
    </source>
</reference>
<gene>
    <name evidence="2" type="ORF">Slin15195_G123790</name>
</gene>
<evidence type="ECO:0000313" key="2">
    <source>
        <dbReference type="EMBL" id="USW59060.1"/>
    </source>
</evidence>
<keyword evidence="3" id="KW-1185">Reference proteome</keyword>
<sequence>MGFEGLGRSKRPQKVAVRERVGVVRKRKADGGDDEDGSDEDVDEDEAGMRYDPEDDAGEGEEGDDDDDDVEGDEAGDDGDDESSEQMPVQEPQHKKRCIDSPPLVWPSGSKKIVSTEQQTATKRAAAKARTTSTNPKHEDSTHPPKPFL</sequence>
<feature type="compositionally biased region" description="Acidic residues" evidence="1">
    <location>
        <begin position="53"/>
        <end position="84"/>
    </location>
</feature>
<organism evidence="2 3">
    <name type="scientific">Septoria linicola</name>
    <dbReference type="NCBI Taxonomy" id="215465"/>
    <lineage>
        <taxon>Eukaryota</taxon>
        <taxon>Fungi</taxon>
        <taxon>Dikarya</taxon>
        <taxon>Ascomycota</taxon>
        <taxon>Pezizomycotina</taxon>
        <taxon>Dothideomycetes</taxon>
        <taxon>Dothideomycetidae</taxon>
        <taxon>Mycosphaerellales</taxon>
        <taxon>Mycosphaerellaceae</taxon>
        <taxon>Septoria</taxon>
    </lineage>
</organism>
<proteinExistence type="predicted"/>